<evidence type="ECO:0000313" key="2">
    <source>
        <dbReference type="Proteomes" id="UP000237104"/>
    </source>
</evidence>
<comment type="caution">
    <text evidence="1">The sequence shown here is derived from an EMBL/GenBank/DDBJ whole genome shotgun (WGS) entry which is preliminary data.</text>
</comment>
<dbReference type="RefSeq" id="WP_103432758.1">
    <property type="nucleotide sequence ID" value="NZ_PPXF01000076.1"/>
</dbReference>
<accession>A0A2S3Z4K3</accession>
<dbReference type="Proteomes" id="UP000237104">
    <property type="component" value="Unassembled WGS sequence"/>
</dbReference>
<gene>
    <name evidence="1" type="ORF">C3B59_19135</name>
</gene>
<protein>
    <submittedName>
        <fullName evidence="1">Uncharacterized protein</fullName>
    </submittedName>
</protein>
<name>A0A2S3Z4K3_9MICO</name>
<organism evidence="1 2">
    <name type="scientific">Cryobacterium zongtaii</name>
    <dbReference type="NCBI Taxonomy" id="1259217"/>
    <lineage>
        <taxon>Bacteria</taxon>
        <taxon>Bacillati</taxon>
        <taxon>Actinomycetota</taxon>
        <taxon>Actinomycetes</taxon>
        <taxon>Micrococcales</taxon>
        <taxon>Microbacteriaceae</taxon>
        <taxon>Cryobacterium</taxon>
    </lineage>
</organism>
<reference evidence="1 2" key="1">
    <citation type="submission" date="2018-01" db="EMBL/GenBank/DDBJ databases">
        <title>Cryobacterium sp. nov., from glaciers in China.</title>
        <authorList>
            <person name="Liu Q."/>
            <person name="Xin Y.-H."/>
        </authorList>
    </citation>
    <scope>NUCLEOTIDE SEQUENCE [LARGE SCALE GENOMIC DNA]</scope>
    <source>
        <strain evidence="1 2">TMB1-8</strain>
    </source>
</reference>
<sequence length="302" mass="33005">MTILQKAVTPQLSQAYLTAGWDRVSGFVVTVPDAAFATTPAQLFDVHGLGFPGSPFTPDDPYVDVIRFPARASLRLENAIGGVDQATRALTGGPFVDRPPFTGTGFAPVAGHIVPVWWMRHTRLVPDTHLVRVFADGTSTELAVFPNIADGWMVDGASVGRSTPFSRYIGTLAEWNGVHLTADVIDQGRRIVLATHSQPTDERFVRTGRGMWKYEIPFDEAQDVLELDMEANWNGLNLRIVDEFADTDGTQLYRGCYLDHNADLAEGLRLAKVDAGVYEITVPAASVGDIRTTTLTQSSWAE</sequence>
<dbReference type="EMBL" id="PPXF01000076">
    <property type="protein sequence ID" value="POH57910.1"/>
    <property type="molecule type" value="Genomic_DNA"/>
</dbReference>
<proteinExistence type="predicted"/>
<dbReference type="OrthoDB" id="3748032at2"/>
<evidence type="ECO:0000313" key="1">
    <source>
        <dbReference type="EMBL" id="POH57910.1"/>
    </source>
</evidence>
<dbReference type="AlphaFoldDB" id="A0A2S3Z4K3"/>